<dbReference type="SUPFAM" id="SSF47090">
    <property type="entry name" value="PGBD-like"/>
    <property type="match status" value="2"/>
</dbReference>
<name>A0ABV8WY06_9BACI</name>
<dbReference type="Pfam" id="PF01551">
    <property type="entry name" value="Peptidase_M23"/>
    <property type="match status" value="1"/>
</dbReference>
<dbReference type="Gene3D" id="2.70.70.10">
    <property type="entry name" value="Glucose Permease (Domain IIA)"/>
    <property type="match status" value="1"/>
</dbReference>
<feature type="domain" description="Peptidoglycan binding-like" evidence="1">
    <location>
        <begin position="254"/>
        <end position="291"/>
    </location>
</feature>
<evidence type="ECO:0000259" key="1">
    <source>
        <dbReference type="Pfam" id="PF01471"/>
    </source>
</evidence>
<reference evidence="4" key="1">
    <citation type="journal article" date="2019" name="Int. J. Syst. Evol. Microbiol.">
        <title>The Global Catalogue of Microorganisms (GCM) 10K type strain sequencing project: providing services to taxonomists for standard genome sequencing and annotation.</title>
        <authorList>
            <consortium name="The Broad Institute Genomics Platform"/>
            <consortium name="The Broad Institute Genome Sequencing Center for Infectious Disease"/>
            <person name="Wu L."/>
            <person name="Ma J."/>
        </authorList>
    </citation>
    <scope>NUCLEOTIDE SEQUENCE [LARGE SCALE GENOMIC DNA]</scope>
    <source>
        <strain evidence="4">CCUG 37865</strain>
    </source>
</reference>
<dbReference type="SUPFAM" id="SSF51261">
    <property type="entry name" value="Duplicated hybrid motif"/>
    <property type="match status" value="1"/>
</dbReference>
<dbReference type="RefSeq" id="WP_390251963.1">
    <property type="nucleotide sequence ID" value="NZ_JBHSDT010000004.1"/>
</dbReference>
<dbReference type="InterPro" id="IPR036366">
    <property type="entry name" value="PGBDSf"/>
</dbReference>
<evidence type="ECO:0000313" key="4">
    <source>
        <dbReference type="Proteomes" id="UP001595882"/>
    </source>
</evidence>
<dbReference type="InterPro" id="IPR011055">
    <property type="entry name" value="Dup_hybrid_motif"/>
</dbReference>
<proteinExistence type="predicted"/>
<dbReference type="Pfam" id="PF01471">
    <property type="entry name" value="PG_binding_1"/>
    <property type="match status" value="2"/>
</dbReference>
<dbReference type="CDD" id="cd12797">
    <property type="entry name" value="M23_peptidase"/>
    <property type="match status" value="1"/>
</dbReference>
<dbReference type="Gene3D" id="1.10.101.10">
    <property type="entry name" value="PGBD-like superfamily/PGBD"/>
    <property type="match status" value="2"/>
</dbReference>
<dbReference type="InterPro" id="IPR002477">
    <property type="entry name" value="Peptidoglycan-bd-like"/>
</dbReference>
<sequence length="292" mass="32854">MAEYKGYRITSPYGYRTHPINGTREFHAGIDLVKQHKAPIHAFTSGTVLYAGFGNSGTGLGGYGNVVLIKDKNSRGQLYAHLDRVIVKRGQQVRENQVIGHQGNTGYVTGSHLHYEVRRLAETTTPYGYRSNKENSTLNPVTYLNQFYVNSMPTPIILKKGSKGKEVIRLQQDLLKLGYSLPRYRVDGVFGDETLLAVRNFQQDKGLQVDGIVGPRTRNKWLSTMRLVEKYPGKYIKKGSTGEIVTIIQRKLAIQVDGIFGSKTEHTVKQFQRKEHLSVDGIVGPRTWKALF</sequence>
<evidence type="ECO:0000313" key="3">
    <source>
        <dbReference type="EMBL" id="MFC4403471.1"/>
    </source>
</evidence>
<dbReference type="EMBL" id="JBHSDT010000004">
    <property type="protein sequence ID" value="MFC4403471.1"/>
    <property type="molecule type" value="Genomic_DNA"/>
</dbReference>
<keyword evidence="4" id="KW-1185">Reference proteome</keyword>
<accession>A0ABV8WY06</accession>
<evidence type="ECO:0000259" key="2">
    <source>
        <dbReference type="Pfam" id="PF01551"/>
    </source>
</evidence>
<dbReference type="InterPro" id="IPR016047">
    <property type="entry name" value="M23ase_b-sheet_dom"/>
</dbReference>
<protein>
    <submittedName>
        <fullName evidence="3">Peptidoglycan-binding protein</fullName>
    </submittedName>
</protein>
<feature type="domain" description="M23ase beta-sheet core" evidence="2">
    <location>
        <begin position="26"/>
        <end position="122"/>
    </location>
</feature>
<dbReference type="PANTHER" id="PTHR21666">
    <property type="entry name" value="PEPTIDASE-RELATED"/>
    <property type="match status" value="1"/>
</dbReference>
<dbReference type="PANTHER" id="PTHR21666:SF270">
    <property type="entry name" value="MUREIN HYDROLASE ACTIVATOR ENVC"/>
    <property type="match status" value="1"/>
</dbReference>
<feature type="domain" description="Peptidoglycan binding-like" evidence="1">
    <location>
        <begin position="164"/>
        <end position="219"/>
    </location>
</feature>
<organism evidence="3 4">
    <name type="scientific">Gracilibacillus xinjiangensis</name>
    <dbReference type="NCBI Taxonomy" id="1193282"/>
    <lineage>
        <taxon>Bacteria</taxon>
        <taxon>Bacillati</taxon>
        <taxon>Bacillota</taxon>
        <taxon>Bacilli</taxon>
        <taxon>Bacillales</taxon>
        <taxon>Bacillaceae</taxon>
        <taxon>Gracilibacillus</taxon>
    </lineage>
</organism>
<comment type="caution">
    <text evidence="3">The sequence shown here is derived from an EMBL/GenBank/DDBJ whole genome shotgun (WGS) entry which is preliminary data.</text>
</comment>
<gene>
    <name evidence="3" type="ORF">ACFOY7_10300</name>
</gene>
<dbReference type="Proteomes" id="UP001595882">
    <property type="component" value="Unassembled WGS sequence"/>
</dbReference>
<dbReference type="InterPro" id="IPR050570">
    <property type="entry name" value="Cell_wall_metabolism_enzyme"/>
</dbReference>
<dbReference type="InterPro" id="IPR036365">
    <property type="entry name" value="PGBD-like_sf"/>
</dbReference>